<dbReference type="Gene3D" id="3.40.30.10">
    <property type="entry name" value="Glutaredoxin"/>
    <property type="match status" value="1"/>
</dbReference>
<protein>
    <submittedName>
        <fullName evidence="3">Maleylpyruvate isomerase</fullName>
        <ecNumber evidence="3">5.2.1.4</ecNumber>
    </submittedName>
</protein>
<evidence type="ECO:0000259" key="1">
    <source>
        <dbReference type="PROSITE" id="PS50404"/>
    </source>
</evidence>
<dbReference type="EC" id="5.2.1.4" evidence="3"/>
<dbReference type="Gene3D" id="1.20.1050.10">
    <property type="match status" value="1"/>
</dbReference>
<organism evidence="3 4">
    <name type="scientific">Enhygromyxa salina</name>
    <dbReference type="NCBI Taxonomy" id="215803"/>
    <lineage>
        <taxon>Bacteria</taxon>
        <taxon>Pseudomonadati</taxon>
        <taxon>Myxococcota</taxon>
        <taxon>Polyangia</taxon>
        <taxon>Nannocystales</taxon>
        <taxon>Nannocystaceae</taxon>
        <taxon>Enhygromyxa</taxon>
    </lineage>
</organism>
<evidence type="ECO:0000259" key="2">
    <source>
        <dbReference type="PROSITE" id="PS50405"/>
    </source>
</evidence>
<dbReference type="AlphaFoldDB" id="A0A2S9XAY1"/>
<sequence>MSKPVITGFPQSNYVWTVRAALGHKGVDHEFKPIGPADSKTAEHLARHPWGKVPVLEHDGFEVYETTAICTYVDEAFEGPALRPSDAKGRARVQQVVSITNSYLYPAAVVDYALQYVFPRGPEGQPDRAVIEAAVPQVKQALEVLERLIGERKWLVGDTPTLADYFVGPLVAVCGMFPESKGLLAECPQLGRLLGQLMQVPAFTKGAPPAP</sequence>
<dbReference type="PANTHER" id="PTHR42673">
    <property type="entry name" value="MALEYLACETOACETATE ISOMERASE"/>
    <property type="match status" value="1"/>
</dbReference>
<dbReference type="GO" id="GO:0050077">
    <property type="term" value="F:maleylpyruvate isomerase activity"/>
    <property type="evidence" value="ECO:0007669"/>
    <property type="project" value="UniProtKB-EC"/>
</dbReference>
<keyword evidence="4" id="KW-1185">Reference proteome</keyword>
<evidence type="ECO:0000313" key="3">
    <source>
        <dbReference type="EMBL" id="PRP90016.1"/>
    </source>
</evidence>
<dbReference type="OrthoDB" id="9782992at2"/>
<gene>
    <name evidence="3" type="primary">nagL</name>
    <name evidence="3" type="ORF">ENSA5_68760</name>
</gene>
<keyword evidence="3" id="KW-0670">Pyruvate</keyword>
<dbReference type="Proteomes" id="UP000237968">
    <property type="component" value="Unassembled WGS sequence"/>
</dbReference>
<dbReference type="SFLD" id="SFLDS00019">
    <property type="entry name" value="Glutathione_Transferase_(cytos"/>
    <property type="match status" value="1"/>
</dbReference>
<dbReference type="InterPro" id="IPR036282">
    <property type="entry name" value="Glutathione-S-Trfase_C_sf"/>
</dbReference>
<dbReference type="PROSITE" id="PS50405">
    <property type="entry name" value="GST_CTER"/>
    <property type="match status" value="1"/>
</dbReference>
<dbReference type="GO" id="GO:0006749">
    <property type="term" value="P:glutathione metabolic process"/>
    <property type="evidence" value="ECO:0007669"/>
    <property type="project" value="TreeGrafter"/>
</dbReference>
<comment type="caution">
    <text evidence="3">The sequence shown here is derived from an EMBL/GenBank/DDBJ whole genome shotgun (WGS) entry which is preliminary data.</text>
</comment>
<evidence type="ECO:0000313" key="4">
    <source>
        <dbReference type="Proteomes" id="UP000237968"/>
    </source>
</evidence>
<feature type="domain" description="GST N-terminal" evidence="1">
    <location>
        <begin position="2"/>
        <end position="81"/>
    </location>
</feature>
<proteinExistence type="predicted"/>
<keyword evidence="3" id="KW-0413">Isomerase</keyword>
<dbReference type="Pfam" id="PF00043">
    <property type="entry name" value="GST_C"/>
    <property type="match status" value="1"/>
</dbReference>
<dbReference type="InterPro" id="IPR004045">
    <property type="entry name" value="Glutathione_S-Trfase_N"/>
</dbReference>
<dbReference type="PROSITE" id="PS50404">
    <property type="entry name" value="GST_NTER"/>
    <property type="match status" value="1"/>
</dbReference>
<dbReference type="SUPFAM" id="SSF47616">
    <property type="entry name" value="GST C-terminal domain-like"/>
    <property type="match status" value="1"/>
</dbReference>
<accession>A0A2S9XAY1</accession>
<dbReference type="SUPFAM" id="SSF52833">
    <property type="entry name" value="Thioredoxin-like"/>
    <property type="match status" value="1"/>
</dbReference>
<dbReference type="InterPro" id="IPR010987">
    <property type="entry name" value="Glutathione-S-Trfase_C-like"/>
</dbReference>
<reference evidence="3 4" key="1">
    <citation type="submission" date="2018-03" db="EMBL/GenBank/DDBJ databases">
        <title>Draft Genome Sequences of the Obligatory Marine Myxobacteria Enhygromyxa salina SWB005.</title>
        <authorList>
            <person name="Poehlein A."/>
            <person name="Moghaddam J.A."/>
            <person name="Harms H."/>
            <person name="Alanjari M."/>
            <person name="Koenig G.M."/>
            <person name="Daniel R."/>
            <person name="Schaeberle T.F."/>
        </authorList>
    </citation>
    <scope>NUCLEOTIDE SEQUENCE [LARGE SCALE GENOMIC DNA]</scope>
    <source>
        <strain evidence="3 4">SWB005</strain>
    </source>
</reference>
<dbReference type="GO" id="GO:0006559">
    <property type="term" value="P:L-phenylalanine catabolic process"/>
    <property type="evidence" value="ECO:0007669"/>
    <property type="project" value="TreeGrafter"/>
</dbReference>
<dbReference type="Pfam" id="PF13417">
    <property type="entry name" value="GST_N_3"/>
    <property type="match status" value="1"/>
</dbReference>
<dbReference type="GO" id="GO:0016034">
    <property type="term" value="F:maleylacetoacetate isomerase activity"/>
    <property type="evidence" value="ECO:0007669"/>
    <property type="project" value="TreeGrafter"/>
</dbReference>
<name>A0A2S9XAY1_9BACT</name>
<dbReference type="GO" id="GO:0004364">
    <property type="term" value="F:glutathione transferase activity"/>
    <property type="evidence" value="ECO:0007669"/>
    <property type="project" value="TreeGrafter"/>
</dbReference>
<dbReference type="InterPro" id="IPR004046">
    <property type="entry name" value="GST_C"/>
</dbReference>
<dbReference type="InterPro" id="IPR036249">
    <property type="entry name" value="Thioredoxin-like_sf"/>
</dbReference>
<dbReference type="RefSeq" id="WP_106395999.1">
    <property type="nucleotide sequence ID" value="NZ_PVNK01000306.1"/>
</dbReference>
<feature type="domain" description="GST C-terminal" evidence="2">
    <location>
        <begin position="86"/>
        <end position="211"/>
    </location>
</feature>
<dbReference type="CDD" id="cd00299">
    <property type="entry name" value="GST_C_family"/>
    <property type="match status" value="1"/>
</dbReference>
<dbReference type="PANTHER" id="PTHR42673:SF4">
    <property type="entry name" value="MALEYLACETOACETATE ISOMERASE"/>
    <property type="match status" value="1"/>
</dbReference>
<dbReference type="SFLD" id="SFLDG00358">
    <property type="entry name" value="Main_(cytGST)"/>
    <property type="match status" value="1"/>
</dbReference>
<dbReference type="InterPro" id="IPR040079">
    <property type="entry name" value="Glutathione_S-Trfase"/>
</dbReference>
<dbReference type="EMBL" id="PVNK01000306">
    <property type="protein sequence ID" value="PRP90016.1"/>
    <property type="molecule type" value="Genomic_DNA"/>
</dbReference>